<dbReference type="Proteomes" id="UP000015530">
    <property type="component" value="Unassembled WGS sequence"/>
</dbReference>
<comment type="caution">
    <text evidence="1">The sequence shown here is derived from an EMBL/GenBank/DDBJ whole genome shotgun (WGS) entry which is preliminary data.</text>
</comment>
<gene>
    <name evidence="1" type="ORF">CGLO_00666</name>
</gene>
<reference evidence="2" key="1">
    <citation type="journal article" date="2013" name="Mol. Plant Microbe Interact.">
        <title>Global aspects of pacC regulation of pathogenicity genes in Colletotrichum gloeosporioides as revealed by transcriptome analysis.</title>
        <authorList>
            <person name="Alkan N."/>
            <person name="Meng X."/>
            <person name="Friedlander G."/>
            <person name="Reuveni E."/>
            <person name="Sukno S."/>
            <person name="Sherman A."/>
            <person name="Thon M."/>
            <person name="Fluhr R."/>
            <person name="Prusky D."/>
        </authorList>
    </citation>
    <scope>NUCLEOTIDE SEQUENCE [LARGE SCALE GENOMIC DNA]</scope>
    <source>
        <strain evidence="2">Cg-14</strain>
    </source>
</reference>
<evidence type="ECO:0000313" key="1">
    <source>
        <dbReference type="EMBL" id="EQB59007.1"/>
    </source>
</evidence>
<organism evidence="1 2">
    <name type="scientific">Colletotrichum gloeosporioides (strain Cg-14)</name>
    <name type="common">Anthracnose fungus</name>
    <name type="synonym">Glomerella cingulata</name>
    <dbReference type="NCBI Taxonomy" id="1237896"/>
    <lineage>
        <taxon>Eukaryota</taxon>
        <taxon>Fungi</taxon>
        <taxon>Dikarya</taxon>
        <taxon>Ascomycota</taxon>
        <taxon>Pezizomycotina</taxon>
        <taxon>Sordariomycetes</taxon>
        <taxon>Hypocreomycetidae</taxon>
        <taxon>Glomerellales</taxon>
        <taxon>Glomerellaceae</taxon>
        <taxon>Colletotrichum</taxon>
        <taxon>Colletotrichum gloeosporioides species complex</taxon>
    </lineage>
</organism>
<dbReference type="HOGENOM" id="CLU_3435938_0_0_1"/>
<name>T0KU24_COLGC</name>
<sequence>MFIKLNRCNYSLG</sequence>
<evidence type="ECO:0000313" key="2">
    <source>
        <dbReference type="Proteomes" id="UP000015530"/>
    </source>
</evidence>
<accession>T0KU24</accession>
<protein>
    <submittedName>
        <fullName evidence="1">Uncharacterized protein</fullName>
    </submittedName>
</protein>
<dbReference type="EMBL" id="AMYD01000158">
    <property type="protein sequence ID" value="EQB59007.1"/>
    <property type="molecule type" value="Genomic_DNA"/>
</dbReference>
<proteinExistence type="predicted"/>